<proteinExistence type="predicted"/>
<gene>
    <name evidence="2" type="ORF">HJG52_07450</name>
</gene>
<protein>
    <recommendedName>
        <fullName evidence="4">Bacteriocin biosynthesis cyclodehydratase domain-containing protein</fullName>
    </recommendedName>
</protein>
<organism evidence="2 3">
    <name type="scientific">Knoellia koreensis</name>
    <dbReference type="NCBI Taxonomy" id="2730921"/>
    <lineage>
        <taxon>Bacteria</taxon>
        <taxon>Bacillati</taxon>
        <taxon>Actinomycetota</taxon>
        <taxon>Actinomycetes</taxon>
        <taxon>Micrococcales</taxon>
        <taxon>Intrasporangiaceae</taxon>
        <taxon>Knoellia</taxon>
    </lineage>
</organism>
<evidence type="ECO:0000313" key="2">
    <source>
        <dbReference type="EMBL" id="NNM45840.1"/>
    </source>
</evidence>
<dbReference type="EMBL" id="JABEPQ010000001">
    <property type="protein sequence ID" value="NNM45840.1"/>
    <property type="molecule type" value="Genomic_DNA"/>
</dbReference>
<dbReference type="AlphaFoldDB" id="A0A849H7L3"/>
<keyword evidence="3" id="KW-1185">Reference proteome</keyword>
<dbReference type="Proteomes" id="UP000588586">
    <property type="component" value="Unassembled WGS sequence"/>
</dbReference>
<evidence type="ECO:0000256" key="1">
    <source>
        <dbReference type="SAM" id="MobiDB-lite"/>
    </source>
</evidence>
<sequence>MSQPFLPKLLGPLLHRGDGRVQVGVEPGRSVVLDGPPPAQLDALRALDGTRTLPAALATPEGQALLALLVRAGLVVDGSTTVQAGAASALGREDTRGLLRVTSTPPQGYAAAAARADACVLVVGRGAVPDGVATVLRRAGVGDVRSGAQAASDWEHDAVGDDAVDHDGARHDLGHNGNHRDLDHDHIDGDEATALLAPDPADSPVGDRPDLVVLCGRHVVDPRQGRGWRRHGIPLLPVVIGATETVVGPLVAGADRPCLDCLDQTRTDLDPAWPTLLAQLTAPAVGAGEEVGGEESLVALASAMAAMVTLGWLDGQPQPVGRSLEAGLPWPGVRQRDWPVHPRCRCGGRDTAGRPTDASAEGQVRMAG</sequence>
<dbReference type="RefSeq" id="WP_171242816.1">
    <property type="nucleotide sequence ID" value="NZ_JABEPQ010000001.1"/>
</dbReference>
<comment type="caution">
    <text evidence="2">The sequence shown here is derived from an EMBL/GenBank/DDBJ whole genome shotgun (WGS) entry which is preliminary data.</text>
</comment>
<feature type="region of interest" description="Disordered" evidence="1">
    <location>
        <begin position="344"/>
        <end position="368"/>
    </location>
</feature>
<reference evidence="2 3" key="1">
    <citation type="submission" date="2020-04" db="EMBL/GenBank/DDBJ databases">
        <title>Knoellia sp. isolate from air conditioner.</title>
        <authorList>
            <person name="Chea S."/>
            <person name="Kim D.-U."/>
        </authorList>
    </citation>
    <scope>NUCLEOTIDE SEQUENCE [LARGE SCALE GENOMIC DNA]</scope>
    <source>
        <strain evidence="2 3">DB2414S</strain>
    </source>
</reference>
<dbReference type="Gene3D" id="3.40.50.720">
    <property type="entry name" value="NAD(P)-binding Rossmann-like Domain"/>
    <property type="match status" value="1"/>
</dbReference>
<accession>A0A849H7L3</accession>
<evidence type="ECO:0000313" key="3">
    <source>
        <dbReference type="Proteomes" id="UP000588586"/>
    </source>
</evidence>
<evidence type="ECO:0008006" key="4">
    <source>
        <dbReference type="Google" id="ProtNLM"/>
    </source>
</evidence>
<name>A0A849H7L3_9MICO</name>